<dbReference type="GO" id="GO:0003677">
    <property type="term" value="F:DNA binding"/>
    <property type="evidence" value="ECO:0007669"/>
    <property type="project" value="UniProtKB-KW"/>
</dbReference>
<dbReference type="SUPFAM" id="SSF46785">
    <property type="entry name" value="Winged helix' DNA-binding domain"/>
    <property type="match status" value="1"/>
</dbReference>
<accession>A0A225MAW6</accession>
<keyword evidence="1" id="KW-0805">Transcription regulation</keyword>
<dbReference type="InterPro" id="IPR028978">
    <property type="entry name" value="Chorismate_lyase_/UTRA_dom_sf"/>
</dbReference>
<dbReference type="Gene3D" id="3.40.1410.10">
    <property type="entry name" value="Chorismate lyase-like"/>
    <property type="match status" value="1"/>
</dbReference>
<dbReference type="PANTHER" id="PTHR44846:SF1">
    <property type="entry name" value="MANNOSYL-D-GLYCERATE TRANSPORT_METABOLISM SYSTEM REPRESSOR MNGR-RELATED"/>
    <property type="match status" value="1"/>
</dbReference>
<comment type="caution">
    <text evidence="5">The sequence shown here is derived from an EMBL/GenBank/DDBJ whole genome shotgun (WGS) entry which is preliminary data.</text>
</comment>
<dbReference type="RefSeq" id="WP_088604997.1">
    <property type="nucleotide sequence ID" value="NZ_NJIH01000011.1"/>
</dbReference>
<name>A0A225MAW6_9BURK</name>
<protein>
    <recommendedName>
        <fullName evidence="4">HTH gntR-type domain-containing protein</fullName>
    </recommendedName>
</protein>
<dbReference type="InterPro" id="IPR000524">
    <property type="entry name" value="Tscrpt_reg_HTH_GntR"/>
</dbReference>
<dbReference type="InterPro" id="IPR036390">
    <property type="entry name" value="WH_DNA-bd_sf"/>
</dbReference>
<dbReference type="AlphaFoldDB" id="A0A225MAW6"/>
<sequence length="279" mass="31332">MNKATTPAMLAAPLDRHSPLPLYEQIKRRVLGMILGWQQENERFHTDNELSEQFGVSRMTVRQAVQELVDEGYLRRVPGLGTFVCAPKIDEQFTPAMDFLDQWAIKGRPLSLKVLHCSLDPAPAHVAADLRLPAEGKVWNILRLRTVQHVPISIDYRYIDAALVPEMQPSDISSGSLLDVIGRRVELAYGDLKIEAAAVREEHADYLGLLAGDPILTRHLVYCDTQGRPVMSGVSHYRADQVRYSVRIPLGQDGREMTGLSESVEFLAQAGSPRQRRRE</sequence>
<evidence type="ECO:0000256" key="2">
    <source>
        <dbReference type="ARBA" id="ARBA00023125"/>
    </source>
</evidence>
<dbReference type="CDD" id="cd07377">
    <property type="entry name" value="WHTH_GntR"/>
    <property type="match status" value="1"/>
</dbReference>
<evidence type="ECO:0000313" key="5">
    <source>
        <dbReference type="EMBL" id="OWT56119.1"/>
    </source>
</evidence>
<feature type="domain" description="HTH gntR-type" evidence="4">
    <location>
        <begin position="20"/>
        <end position="87"/>
    </location>
</feature>
<dbReference type="PANTHER" id="PTHR44846">
    <property type="entry name" value="MANNOSYL-D-GLYCERATE TRANSPORT/METABOLISM SYSTEM REPRESSOR MNGR-RELATED"/>
    <property type="match status" value="1"/>
</dbReference>
<proteinExistence type="predicted"/>
<dbReference type="Pfam" id="PF07702">
    <property type="entry name" value="UTRA"/>
    <property type="match status" value="1"/>
</dbReference>
<dbReference type="EMBL" id="NJIH01000011">
    <property type="protein sequence ID" value="OWT56119.1"/>
    <property type="molecule type" value="Genomic_DNA"/>
</dbReference>
<dbReference type="SMART" id="SM00345">
    <property type="entry name" value="HTH_GNTR"/>
    <property type="match status" value="1"/>
</dbReference>
<dbReference type="OrthoDB" id="8582866at2"/>
<dbReference type="InterPro" id="IPR036388">
    <property type="entry name" value="WH-like_DNA-bd_sf"/>
</dbReference>
<dbReference type="Pfam" id="PF00392">
    <property type="entry name" value="GntR"/>
    <property type="match status" value="1"/>
</dbReference>
<evidence type="ECO:0000256" key="3">
    <source>
        <dbReference type="ARBA" id="ARBA00023163"/>
    </source>
</evidence>
<dbReference type="GO" id="GO:0003700">
    <property type="term" value="F:DNA-binding transcription factor activity"/>
    <property type="evidence" value="ECO:0007669"/>
    <property type="project" value="InterPro"/>
</dbReference>
<dbReference type="InterPro" id="IPR011663">
    <property type="entry name" value="UTRA"/>
</dbReference>
<dbReference type="SMART" id="SM00866">
    <property type="entry name" value="UTRA"/>
    <property type="match status" value="1"/>
</dbReference>
<evidence type="ECO:0000259" key="4">
    <source>
        <dbReference type="PROSITE" id="PS50949"/>
    </source>
</evidence>
<dbReference type="PRINTS" id="PR00035">
    <property type="entry name" value="HTHGNTR"/>
</dbReference>
<dbReference type="Proteomes" id="UP000214603">
    <property type="component" value="Unassembled WGS sequence"/>
</dbReference>
<dbReference type="SUPFAM" id="SSF64288">
    <property type="entry name" value="Chorismate lyase-like"/>
    <property type="match status" value="1"/>
</dbReference>
<keyword evidence="3" id="KW-0804">Transcription</keyword>
<keyword evidence="2" id="KW-0238">DNA-binding</keyword>
<organism evidence="5 6">
    <name type="scientific">Candidimonas nitroreducens</name>
    <dbReference type="NCBI Taxonomy" id="683354"/>
    <lineage>
        <taxon>Bacteria</taxon>
        <taxon>Pseudomonadati</taxon>
        <taxon>Pseudomonadota</taxon>
        <taxon>Betaproteobacteria</taxon>
        <taxon>Burkholderiales</taxon>
        <taxon>Alcaligenaceae</taxon>
        <taxon>Candidimonas</taxon>
    </lineage>
</organism>
<gene>
    <name evidence="5" type="ORF">CEY11_18985</name>
</gene>
<dbReference type="GO" id="GO:0045892">
    <property type="term" value="P:negative regulation of DNA-templated transcription"/>
    <property type="evidence" value="ECO:0007669"/>
    <property type="project" value="TreeGrafter"/>
</dbReference>
<dbReference type="Gene3D" id="1.10.10.10">
    <property type="entry name" value="Winged helix-like DNA-binding domain superfamily/Winged helix DNA-binding domain"/>
    <property type="match status" value="1"/>
</dbReference>
<evidence type="ECO:0000256" key="1">
    <source>
        <dbReference type="ARBA" id="ARBA00023015"/>
    </source>
</evidence>
<dbReference type="PROSITE" id="PS50949">
    <property type="entry name" value="HTH_GNTR"/>
    <property type="match status" value="1"/>
</dbReference>
<reference evidence="6" key="1">
    <citation type="submission" date="2017-06" db="EMBL/GenBank/DDBJ databases">
        <title>Herbaspirillum phytohormonus sp. nov., isolated from the root nodule of Robinia pseudoacacia in lead-zinc mine.</title>
        <authorList>
            <person name="Fan M."/>
            <person name="Lin Y."/>
        </authorList>
    </citation>
    <scope>NUCLEOTIDE SEQUENCE [LARGE SCALE GENOMIC DNA]</scope>
    <source>
        <strain evidence="6">SC-089</strain>
    </source>
</reference>
<evidence type="ECO:0000313" key="6">
    <source>
        <dbReference type="Proteomes" id="UP000214603"/>
    </source>
</evidence>
<dbReference type="InterPro" id="IPR050679">
    <property type="entry name" value="Bact_HTH_transcr_reg"/>
</dbReference>
<keyword evidence="6" id="KW-1185">Reference proteome</keyword>